<name>A0A804K6Z6_MUSAM</name>
<feature type="region of interest" description="Disordered" evidence="2">
    <location>
        <begin position="1"/>
        <end position="73"/>
    </location>
</feature>
<sequence length="253" mass="27296">MAEPGAGTKEAPVELEASRPQKKSKMGPQKGDMPPPRAREVVVEPGRRDRRRGPSRGEAGPSNEVAGKAPREPSIRDLCHLPAGAQDEPYQARVMGGLPEGQPFDPLLAWWAGLTRGTRVWVDGEAAASFARGRLHPDMAPDLYTVPSDVLLGKSAKSLLWSHHYTTVLMDRVRDASRALGVLSDRNAELRRQLEEVRAGAAPEAVAAAEQRASDLEAEVSRLSSTSRAAEQCALKLEAESVRLTSEAKAAKD</sequence>
<dbReference type="AlphaFoldDB" id="A0A804K6Z6"/>
<accession>A0A804K6Z6</accession>
<reference evidence="3" key="1">
    <citation type="submission" date="2021-05" db="UniProtKB">
        <authorList>
            <consortium name="EnsemblPlants"/>
        </authorList>
    </citation>
    <scope>IDENTIFICATION</scope>
    <source>
        <strain evidence="3">subsp. malaccensis</strain>
    </source>
</reference>
<keyword evidence="4" id="KW-1185">Reference proteome</keyword>
<evidence type="ECO:0000256" key="2">
    <source>
        <dbReference type="SAM" id="MobiDB-lite"/>
    </source>
</evidence>
<proteinExistence type="predicted"/>
<organism evidence="3 4">
    <name type="scientific">Musa acuminata subsp. malaccensis</name>
    <name type="common">Wild banana</name>
    <name type="synonym">Musa malaccensis</name>
    <dbReference type="NCBI Taxonomy" id="214687"/>
    <lineage>
        <taxon>Eukaryota</taxon>
        <taxon>Viridiplantae</taxon>
        <taxon>Streptophyta</taxon>
        <taxon>Embryophyta</taxon>
        <taxon>Tracheophyta</taxon>
        <taxon>Spermatophyta</taxon>
        <taxon>Magnoliopsida</taxon>
        <taxon>Liliopsida</taxon>
        <taxon>Zingiberales</taxon>
        <taxon>Musaceae</taxon>
        <taxon>Musa</taxon>
    </lineage>
</organism>
<dbReference type="InParanoid" id="A0A804K6Z6"/>
<dbReference type="Gramene" id="Ma08_t15580.1">
    <property type="protein sequence ID" value="Ma08_p15580.1"/>
    <property type="gene ID" value="Ma08_g15580"/>
</dbReference>
<dbReference type="Proteomes" id="UP000012960">
    <property type="component" value="Unplaced"/>
</dbReference>
<protein>
    <submittedName>
        <fullName evidence="3">Uncharacterized protein</fullName>
    </submittedName>
</protein>
<keyword evidence="1" id="KW-0175">Coiled coil</keyword>
<feature type="compositionally biased region" description="Basic and acidic residues" evidence="2">
    <location>
        <begin position="37"/>
        <end position="47"/>
    </location>
</feature>
<dbReference type="EnsemblPlants" id="Ma08_t15580.1">
    <property type="protein sequence ID" value="Ma08_p15580.1"/>
    <property type="gene ID" value="Ma08_g15580"/>
</dbReference>
<feature type="coiled-coil region" evidence="1">
    <location>
        <begin position="173"/>
        <end position="226"/>
    </location>
</feature>
<evidence type="ECO:0000313" key="4">
    <source>
        <dbReference type="Proteomes" id="UP000012960"/>
    </source>
</evidence>
<evidence type="ECO:0000313" key="3">
    <source>
        <dbReference type="EnsemblPlants" id="Ma08_p15580.1"/>
    </source>
</evidence>
<evidence type="ECO:0000256" key="1">
    <source>
        <dbReference type="SAM" id="Coils"/>
    </source>
</evidence>